<protein>
    <submittedName>
        <fullName evidence="1">Uncharacterized protein</fullName>
    </submittedName>
</protein>
<dbReference type="Proteomes" id="UP001198163">
    <property type="component" value="Unassembled WGS sequence"/>
</dbReference>
<comment type="caution">
    <text evidence="1">The sequence shown here is derived from an EMBL/GenBank/DDBJ whole genome shotgun (WGS) entry which is preliminary data.</text>
</comment>
<keyword evidence="2" id="KW-1185">Reference proteome</keyword>
<sequence length="112" mass="12053">MRKAKLFSVSFLPFLVTCTGIALALTSLALMLFSSRGQSLALFGGPSESNEAESAALTFFPYYSEGGKVRYRTDEEGHPVLRFDASDFGASLWDGFVLESAAAVPPDAILHI</sequence>
<reference evidence="1" key="1">
    <citation type="submission" date="2021-08" db="EMBL/GenBank/DDBJ databases">
        <title>Comparative analyses of Brucepasteria parasyntrophica and Teretinema zuelzerae.</title>
        <authorList>
            <person name="Song Y."/>
            <person name="Brune A."/>
        </authorList>
    </citation>
    <scope>NUCLEOTIDE SEQUENCE</scope>
    <source>
        <strain evidence="1">DSM 1903</strain>
    </source>
</reference>
<evidence type="ECO:0000313" key="2">
    <source>
        <dbReference type="Proteomes" id="UP001198163"/>
    </source>
</evidence>
<dbReference type="RefSeq" id="WP_230757416.1">
    <property type="nucleotide sequence ID" value="NZ_JAINWA010000003.1"/>
</dbReference>
<accession>A0AAE3ELS8</accession>
<organism evidence="1 2">
    <name type="scientific">Teretinema zuelzerae</name>
    <dbReference type="NCBI Taxonomy" id="156"/>
    <lineage>
        <taxon>Bacteria</taxon>
        <taxon>Pseudomonadati</taxon>
        <taxon>Spirochaetota</taxon>
        <taxon>Spirochaetia</taxon>
        <taxon>Spirochaetales</taxon>
        <taxon>Treponemataceae</taxon>
        <taxon>Teretinema</taxon>
    </lineage>
</organism>
<evidence type="ECO:0000313" key="1">
    <source>
        <dbReference type="EMBL" id="MCD1655729.1"/>
    </source>
</evidence>
<gene>
    <name evidence="1" type="ORF">K7J14_13610</name>
</gene>
<proteinExistence type="predicted"/>
<name>A0AAE3ELS8_9SPIR</name>
<dbReference type="EMBL" id="JAINWA010000003">
    <property type="protein sequence ID" value="MCD1655729.1"/>
    <property type="molecule type" value="Genomic_DNA"/>
</dbReference>
<dbReference type="AlphaFoldDB" id="A0AAE3ELS8"/>